<dbReference type="AlphaFoldDB" id="A0A518ANA1"/>
<reference evidence="1 2" key="1">
    <citation type="submission" date="2019-02" db="EMBL/GenBank/DDBJ databases">
        <title>Deep-cultivation of Planctomycetes and their phenomic and genomic characterization uncovers novel biology.</title>
        <authorList>
            <person name="Wiegand S."/>
            <person name="Jogler M."/>
            <person name="Boedeker C."/>
            <person name="Pinto D."/>
            <person name="Vollmers J."/>
            <person name="Rivas-Marin E."/>
            <person name="Kohn T."/>
            <person name="Peeters S.H."/>
            <person name="Heuer A."/>
            <person name="Rast P."/>
            <person name="Oberbeckmann S."/>
            <person name="Bunk B."/>
            <person name="Jeske O."/>
            <person name="Meyerdierks A."/>
            <person name="Storesund J.E."/>
            <person name="Kallscheuer N."/>
            <person name="Luecker S."/>
            <person name="Lage O.M."/>
            <person name="Pohl T."/>
            <person name="Merkel B.J."/>
            <person name="Hornburger P."/>
            <person name="Mueller R.-W."/>
            <person name="Bruemmer F."/>
            <person name="Labrenz M."/>
            <person name="Spormann A.M."/>
            <person name="Op den Camp H."/>
            <person name="Overmann J."/>
            <person name="Amann R."/>
            <person name="Jetten M.S.M."/>
            <person name="Mascher T."/>
            <person name="Medema M.H."/>
            <person name="Devos D.P."/>
            <person name="Kaster A.-K."/>
            <person name="Ovreas L."/>
            <person name="Rohde M."/>
            <person name="Galperin M.Y."/>
            <person name="Jogler C."/>
        </authorList>
    </citation>
    <scope>NUCLEOTIDE SEQUENCE [LARGE SCALE GENOMIC DNA]</scope>
    <source>
        <strain evidence="1 2">Pan181</strain>
    </source>
</reference>
<gene>
    <name evidence="1" type="ORF">Pan181_24000</name>
</gene>
<sequence>MLTTTGRKCRERDLVVRPKPEDFERNFARIAVSTPENTNCEIANLKSNDWHGHCIAISRSVSFAIDGGLASPKIGNLHFGMID</sequence>
<dbReference type="EMBL" id="CP036278">
    <property type="protein sequence ID" value="QDU56193.1"/>
    <property type="molecule type" value="Genomic_DNA"/>
</dbReference>
<dbReference type="KEGG" id="amuc:Pan181_24000"/>
<accession>A0A518ANA1</accession>
<name>A0A518ANA1_9BACT</name>
<keyword evidence="2" id="KW-1185">Reference proteome</keyword>
<organism evidence="1 2">
    <name type="scientific">Aeoliella mucimassa</name>
    <dbReference type="NCBI Taxonomy" id="2527972"/>
    <lineage>
        <taxon>Bacteria</taxon>
        <taxon>Pseudomonadati</taxon>
        <taxon>Planctomycetota</taxon>
        <taxon>Planctomycetia</taxon>
        <taxon>Pirellulales</taxon>
        <taxon>Lacipirellulaceae</taxon>
        <taxon>Aeoliella</taxon>
    </lineage>
</organism>
<evidence type="ECO:0000313" key="2">
    <source>
        <dbReference type="Proteomes" id="UP000315750"/>
    </source>
</evidence>
<protein>
    <submittedName>
        <fullName evidence="1">Uncharacterized protein</fullName>
    </submittedName>
</protein>
<proteinExistence type="predicted"/>
<dbReference type="Proteomes" id="UP000315750">
    <property type="component" value="Chromosome"/>
</dbReference>
<evidence type="ECO:0000313" key="1">
    <source>
        <dbReference type="EMBL" id="QDU56193.1"/>
    </source>
</evidence>